<reference evidence="1 2" key="1">
    <citation type="submission" date="2020-07" db="EMBL/GenBank/DDBJ databases">
        <title>Genomic Encyclopedia of Type Strains, Phase IV (KMG-IV): sequencing the most valuable type-strain genomes for metagenomic binning, comparative biology and taxonomic classification.</title>
        <authorList>
            <person name="Goeker M."/>
        </authorList>
    </citation>
    <scope>NUCLEOTIDE SEQUENCE [LARGE SCALE GENOMIC DNA]</scope>
    <source>
        <strain evidence="1 2">DSM 17721</strain>
    </source>
</reference>
<dbReference type="EMBL" id="JACDUS010000010">
    <property type="protein sequence ID" value="MBA2882491.1"/>
    <property type="molecule type" value="Genomic_DNA"/>
</dbReference>
<dbReference type="RefSeq" id="WP_181552126.1">
    <property type="nucleotide sequence ID" value="NZ_JACDUS010000010.1"/>
</dbReference>
<comment type="caution">
    <text evidence="1">The sequence shown here is derived from an EMBL/GenBank/DDBJ whole genome shotgun (WGS) entry which is preliminary data.</text>
</comment>
<keyword evidence="2" id="KW-1185">Reference proteome</keyword>
<protein>
    <submittedName>
        <fullName evidence="1">Uncharacterized protein</fullName>
    </submittedName>
</protein>
<accession>A0A7W0CB41</accession>
<proteinExistence type="predicted"/>
<organism evidence="1 2">
    <name type="scientific">Desulfosalsimonas propionicica</name>
    <dbReference type="NCBI Taxonomy" id="332175"/>
    <lineage>
        <taxon>Bacteria</taxon>
        <taxon>Pseudomonadati</taxon>
        <taxon>Thermodesulfobacteriota</taxon>
        <taxon>Desulfobacteria</taxon>
        <taxon>Desulfobacterales</taxon>
        <taxon>Desulfosalsimonadaceae</taxon>
        <taxon>Desulfosalsimonas</taxon>
    </lineage>
</organism>
<gene>
    <name evidence="1" type="ORF">HNR65_002843</name>
</gene>
<name>A0A7W0CB41_9BACT</name>
<dbReference type="Proteomes" id="UP000525298">
    <property type="component" value="Unassembled WGS sequence"/>
</dbReference>
<evidence type="ECO:0000313" key="1">
    <source>
        <dbReference type="EMBL" id="MBA2882491.1"/>
    </source>
</evidence>
<dbReference type="AlphaFoldDB" id="A0A7W0CB41"/>
<sequence>MYWRTREELSLENRLRRSYYELLRDELDQFIMAHALKESYENFKNNNVAYPFVERKELKPRARIPKDEFSLHNSFLVIFVEDTIPQAYKKYIRFFDVNKTTKTNLLRSKTLSLGPDFDRSQKFLDSVHFYHFLKELLPVDYALLIQRDTSHAKTKHRYYLSHFHVRIDWPISEAAEDLARYLRYISKDVYEKGEKYAEDVQKKFFEYHALPDMIGGRRTAASVAAQYLRRLPFISTVYVSSSESRSLYRYCEQGVSRMVLMRLTTGEMEQVADRNNMPVRELKRFYMLDQNGRGGIFLFRVTYGHTAPAMPPEDGKLREIKPELFWITVKYQHLLPLPGIWEHPPLRVNLIYT</sequence>
<evidence type="ECO:0000313" key="2">
    <source>
        <dbReference type="Proteomes" id="UP000525298"/>
    </source>
</evidence>